<dbReference type="AlphaFoldDB" id="A0A7R9LNR1"/>
<accession>A0A7R9LNR1</accession>
<evidence type="ECO:0000256" key="3">
    <source>
        <dbReference type="ARBA" id="ARBA00022946"/>
    </source>
</evidence>
<keyword evidence="3" id="KW-0809">Transit peptide</keyword>
<dbReference type="GO" id="GO:0005763">
    <property type="term" value="C:mitochondrial small ribosomal subunit"/>
    <property type="evidence" value="ECO:0007669"/>
    <property type="project" value="TreeGrafter"/>
</dbReference>
<comment type="subcellular location">
    <subcellularLocation>
        <location evidence="1">Mitochondrion</location>
    </subcellularLocation>
</comment>
<proteinExistence type="inferred from homology"/>
<evidence type="ECO:0000256" key="8">
    <source>
        <dbReference type="ARBA" id="ARBA00035528"/>
    </source>
</evidence>
<evidence type="ECO:0000313" key="10">
    <source>
        <dbReference type="Proteomes" id="UP000728032"/>
    </source>
</evidence>
<keyword evidence="6" id="KW-0687">Ribonucleoprotein</keyword>
<keyword evidence="4" id="KW-0689">Ribosomal protein</keyword>
<evidence type="ECO:0000313" key="9">
    <source>
        <dbReference type="EMBL" id="CAD7644377.1"/>
    </source>
</evidence>
<dbReference type="InterPro" id="IPR009068">
    <property type="entry name" value="uS15_NS1_RNA-bd_sf"/>
</dbReference>
<evidence type="ECO:0000256" key="6">
    <source>
        <dbReference type="ARBA" id="ARBA00023274"/>
    </source>
</evidence>
<evidence type="ECO:0000256" key="7">
    <source>
        <dbReference type="ARBA" id="ARBA00035249"/>
    </source>
</evidence>
<evidence type="ECO:0000256" key="2">
    <source>
        <dbReference type="ARBA" id="ARBA00008434"/>
    </source>
</evidence>
<dbReference type="SUPFAM" id="SSF47060">
    <property type="entry name" value="S15/NS1 RNA-binding domain"/>
    <property type="match status" value="1"/>
</dbReference>
<dbReference type="InterPro" id="IPR052137">
    <property type="entry name" value="uS15_ribosomal"/>
</dbReference>
<organism evidence="9">
    <name type="scientific">Oppiella nova</name>
    <dbReference type="NCBI Taxonomy" id="334625"/>
    <lineage>
        <taxon>Eukaryota</taxon>
        <taxon>Metazoa</taxon>
        <taxon>Ecdysozoa</taxon>
        <taxon>Arthropoda</taxon>
        <taxon>Chelicerata</taxon>
        <taxon>Arachnida</taxon>
        <taxon>Acari</taxon>
        <taxon>Acariformes</taxon>
        <taxon>Sarcoptiformes</taxon>
        <taxon>Oribatida</taxon>
        <taxon>Brachypylina</taxon>
        <taxon>Oppioidea</taxon>
        <taxon>Oppiidae</taxon>
        <taxon>Oppiella</taxon>
    </lineage>
</organism>
<dbReference type="Proteomes" id="UP000728032">
    <property type="component" value="Unassembled WGS sequence"/>
</dbReference>
<protein>
    <recommendedName>
        <fullName evidence="7">Small ribosomal subunit protein uS15m</fullName>
    </recommendedName>
    <alternativeName>
        <fullName evidence="8">28S ribosomal protein S15, mitochondrial</fullName>
    </alternativeName>
</protein>
<keyword evidence="10" id="KW-1185">Reference proteome</keyword>
<gene>
    <name evidence="9" type="ORF">ONB1V03_LOCUS4638</name>
</gene>
<dbReference type="GO" id="GO:0003723">
    <property type="term" value="F:RNA binding"/>
    <property type="evidence" value="ECO:0007669"/>
    <property type="project" value="TreeGrafter"/>
</dbReference>
<evidence type="ECO:0000256" key="1">
    <source>
        <dbReference type="ARBA" id="ARBA00004173"/>
    </source>
</evidence>
<evidence type="ECO:0000256" key="5">
    <source>
        <dbReference type="ARBA" id="ARBA00023128"/>
    </source>
</evidence>
<dbReference type="Gene3D" id="1.10.287.10">
    <property type="entry name" value="S15/NS1, RNA-binding"/>
    <property type="match status" value="1"/>
</dbReference>
<dbReference type="PANTHER" id="PTHR46685:SF1">
    <property type="entry name" value="SMALL RIBOSOMAL SUBUNIT PROTEIN US15M"/>
    <property type="match status" value="1"/>
</dbReference>
<dbReference type="PANTHER" id="PTHR46685">
    <property type="entry name" value="28S RIBOSOMAL PROTEIN S15, MITOCHONDRIAL"/>
    <property type="match status" value="1"/>
</dbReference>
<dbReference type="OrthoDB" id="441444at2759"/>
<dbReference type="GO" id="GO:0032543">
    <property type="term" value="P:mitochondrial translation"/>
    <property type="evidence" value="ECO:0007669"/>
    <property type="project" value="TreeGrafter"/>
</dbReference>
<reference evidence="9" key="1">
    <citation type="submission" date="2020-11" db="EMBL/GenBank/DDBJ databases">
        <authorList>
            <person name="Tran Van P."/>
        </authorList>
    </citation>
    <scope>NUCLEOTIDE SEQUENCE</scope>
</reference>
<sequence>MITLRTALNANQTLRHHFIISYNKQIVSSLLNRDLVNTDRPVLVDRCCGNGFPVVISKRFGRRYRKWHHWPNDFLPFYWERQRQLPGHLRTGDEVQDIGTWDKKALILDAQFSEELKNAPEVVRRQFTLEFAERKEVVKYQKHHIMEVMRRHPMDKTSPEARITDYTVKIRNFLHHFLKVDPWAARMKIISNGLTLKRNRMLNELYYTDRERFDFVTKSLKITYSPPKLGEIYRKPTRKGELRRLATEYCDKIKTDKLEAYHQKLIQEQQEFEKNKESVEQWIKDEEKFLGISVSQVKPNP</sequence>
<dbReference type="GO" id="GO:0003735">
    <property type="term" value="F:structural constituent of ribosome"/>
    <property type="evidence" value="ECO:0007669"/>
    <property type="project" value="TreeGrafter"/>
</dbReference>
<comment type="similarity">
    <text evidence="2">Belongs to the universal ribosomal protein uS15 family.</text>
</comment>
<dbReference type="EMBL" id="OC916468">
    <property type="protein sequence ID" value="CAD7644377.1"/>
    <property type="molecule type" value="Genomic_DNA"/>
</dbReference>
<keyword evidence="5" id="KW-0496">Mitochondrion</keyword>
<dbReference type="EMBL" id="CAJPVJ010001643">
    <property type="protein sequence ID" value="CAG2165092.1"/>
    <property type="molecule type" value="Genomic_DNA"/>
</dbReference>
<evidence type="ECO:0000256" key="4">
    <source>
        <dbReference type="ARBA" id="ARBA00022980"/>
    </source>
</evidence>
<name>A0A7R9LNR1_9ACAR</name>